<keyword evidence="2" id="KW-1185">Reference proteome</keyword>
<accession>A0A1G5SAS5</accession>
<dbReference type="STRING" id="51642.NSMM_120007"/>
<evidence type="ECO:0000313" key="2">
    <source>
        <dbReference type="Proteomes" id="UP000198729"/>
    </source>
</evidence>
<dbReference type="AlphaFoldDB" id="A0A1G5SAS5"/>
<dbReference type="RefSeq" id="WP_090283534.1">
    <property type="nucleotide sequence ID" value="NZ_FMWO01000017.1"/>
</dbReference>
<protein>
    <recommendedName>
        <fullName evidence="3">DUF4124 domain-containing protein</fullName>
    </recommendedName>
</protein>
<evidence type="ECO:0008006" key="3">
    <source>
        <dbReference type="Google" id="ProtNLM"/>
    </source>
</evidence>
<proteinExistence type="predicted"/>
<name>A0A1G5SAS5_9PROT</name>
<reference evidence="1 2" key="1">
    <citation type="submission" date="2016-10" db="EMBL/GenBank/DDBJ databases">
        <authorList>
            <person name="de Groot N.N."/>
        </authorList>
    </citation>
    <scope>NUCLEOTIDE SEQUENCE [LARGE SCALE GENOMIC DNA]</scope>
    <source>
        <strain evidence="1">1</strain>
    </source>
</reference>
<sequence>MKIFCVWLLIGLAWSFPLVCLSSGIYKVEDDKGHITYTNTPSAIDKRKDVKKLTGAAPINIITPRGSVTTRHGNLATTSRHENNSSAGLQKHDLDNHQVITNQQPAARLRRLGDSLRALDVPAVSAHRGTREKLVHDQSGIDSYNIQVFDLKIKSY</sequence>
<dbReference type="Proteomes" id="UP000198729">
    <property type="component" value="Unassembled WGS sequence"/>
</dbReference>
<organism evidence="1 2">
    <name type="scientific">Nitrosomonas mobilis</name>
    <dbReference type="NCBI Taxonomy" id="51642"/>
    <lineage>
        <taxon>Bacteria</taxon>
        <taxon>Pseudomonadati</taxon>
        <taxon>Pseudomonadota</taxon>
        <taxon>Betaproteobacteria</taxon>
        <taxon>Nitrosomonadales</taxon>
        <taxon>Nitrosomonadaceae</taxon>
        <taxon>Nitrosomonas</taxon>
    </lineage>
</organism>
<gene>
    <name evidence="1" type="ORF">NSMM_120007</name>
</gene>
<evidence type="ECO:0000313" key="1">
    <source>
        <dbReference type="EMBL" id="SCZ84218.1"/>
    </source>
</evidence>
<dbReference type="EMBL" id="FMWO01000017">
    <property type="protein sequence ID" value="SCZ84218.1"/>
    <property type="molecule type" value="Genomic_DNA"/>
</dbReference>
<dbReference type="OrthoDB" id="8547929at2"/>